<dbReference type="InterPro" id="IPR045633">
    <property type="entry name" value="DUF6414"/>
</dbReference>
<feature type="compositionally biased region" description="Basic and acidic residues" evidence="1">
    <location>
        <begin position="239"/>
        <end position="249"/>
    </location>
</feature>
<reference evidence="3" key="1">
    <citation type="journal article" date="2019" name="Int. J. Syst. Evol. Microbiol.">
        <title>The Global Catalogue of Microorganisms (GCM) 10K type strain sequencing project: providing services to taxonomists for standard genome sequencing and annotation.</title>
        <authorList>
            <consortium name="The Broad Institute Genomics Platform"/>
            <consortium name="The Broad Institute Genome Sequencing Center for Infectious Disease"/>
            <person name="Wu L."/>
            <person name="Ma J."/>
        </authorList>
    </citation>
    <scope>NUCLEOTIDE SEQUENCE [LARGE SCALE GENOMIC DNA]</scope>
    <source>
        <strain evidence="3">JCM 16981</strain>
    </source>
</reference>
<dbReference type="RefSeq" id="WP_344703161.1">
    <property type="nucleotide sequence ID" value="NZ_BAABCK010000049.1"/>
</dbReference>
<feature type="region of interest" description="Disordered" evidence="1">
    <location>
        <begin position="239"/>
        <end position="260"/>
    </location>
</feature>
<comment type="caution">
    <text evidence="2">The sequence shown here is derived from an EMBL/GenBank/DDBJ whole genome shotgun (WGS) entry which is preliminary data.</text>
</comment>
<accession>A0ABP7EXQ7</accession>
<evidence type="ECO:0000313" key="3">
    <source>
        <dbReference type="Proteomes" id="UP001500920"/>
    </source>
</evidence>
<evidence type="ECO:0000256" key="1">
    <source>
        <dbReference type="SAM" id="MobiDB-lite"/>
    </source>
</evidence>
<gene>
    <name evidence="2" type="ORF">GCM10022378_15510</name>
</gene>
<evidence type="ECO:0000313" key="2">
    <source>
        <dbReference type="EMBL" id="GAA3727396.1"/>
    </source>
</evidence>
<protein>
    <submittedName>
        <fullName evidence="2">Uncharacterized protein</fullName>
    </submittedName>
</protein>
<dbReference type="Pfam" id="PF19952">
    <property type="entry name" value="DUF6414"/>
    <property type="match status" value="1"/>
</dbReference>
<proteinExistence type="predicted"/>
<keyword evidence="3" id="KW-1185">Reference proteome</keyword>
<organism evidence="2 3">
    <name type="scientific">Salinicoccus jeotgali</name>
    <dbReference type="NCBI Taxonomy" id="381634"/>
    <lineage>
        <taxon>Bacteria</taxon>
        <taxon>Bacillati</taxon>
        <taxon>Bacillota</taxon>
        <taxon>Bacilli</taxon>
        <taxon>Bacillales</taxon>
        <taxon>Staphylococcaceae</taxon>
        <taxon>Salinicoccus</taxon>
    </lineage>
</organism>
<name>A0ABP7EXQ7_9STAP</name>
<dbReference type="EMBL" id="BAABCK010000049">
    <property type="protein sequence ID" value="GAA3727396.1"/>
    <property type="molecule type" value="Genomic_DNA"/>
</dbReference>
<sequence>MRKSIFKYNKIVLFDEDAALDILDQNDGGRLQYFEKVTRDAKFDLVSKMTGSSKPIDNIEVALGFFSRLNFEKKIEQQMTNTIKNDFLAKIEDKITDFDLEYIQGYKLNILEKTTTYLKTLSPIIGMIKDIEKFSNTTEMKDINFEKFEETLDDMKAYHEFLANKGNSYKIIRVNPKHMVNDYKLTDLRSMSLNMVGVKIGQATIKEISFESLVNTDDSRVFANEGNDTDSRIDKISEATKENPSKDDNPPSPEKITNSQVLVERIGEDRKLDVIDLIVAGVK</sequence>
<dbReference type="Proteomes" id="UP001500920">
    <property type="component" value="Unassembled WGS sequence"/>
</dbReference>